<dbReference type="EMBL" id="BARU01046729">
    <property type="protein sequence ID" value="GAH92976.1"/>
    <property type="molecule type" value="Genomic_DNA"/>
</dbReference>
<comment type="caution">
    <text evidence="1">The sequence shown here is derived from an EMBL/GenBank/DDBJ whole genome shotgun (WGS) entry which is preliminary data.</text>
</comment>
<organism evidence="1">
    <name type="scientific">marine sediment metagenome</name>
    <dbReference type="NCBI Taxonomy" id="412755"/>
    <lineage>
        <taxon>unclassified sequences</taxon>
        <taxon>metagenomes</taxon>
        <taxon>ecological metagenomes</taxon>
    </lineage>
</organism>
<proteinExistence type="predicted"/>
<sequence>MKEIPFSIPVTGIIRINGNVITVIVNRAVTNVTLDPEAESPGRTVFEPGKSMFDIILASAQEFFRRTGYNRFTGLDLYDIARETYPGLNKRSFMSRMTAATPN</sequence>
<name>X1JE70_9ZZZZ</name>
<feature type="non-terminal residue" evidence="1">
    <location>
        <position position="103"/>
    </location>
</feature>
<dbReference type="AlphaFoldDB" id="X1JE70"/>
<accession>X1JE70</accession>
<protein>
    <submittedName>
        <fullName evidence="1">Uncharacterized protein</fullName>
    </submittedName>
</protein>
<evidence type="ECO:0000313" key="1">
    <source>
        <dbReference type="EMBL" id="GAH92976.1"/>
    </source>
</evidence>
<reference evidence="1" key="1">
    <citation type="journal article" date="2014" name="Front. Microbiol.">
        <title>High frequency of phylogenetically diverse reductive dehalogenase-homologous genes in deep subseafloor sedimentary metagenomes.</title>
        <authorList>
            <person name="Kawai M."/>
            <person name="Futagami T."/>
            <person name="Toyoda A."/>
            <person name="Takaki Y."/>
            <person name="Nishi S."/>
            <person name="Hori S."/>
            <person name="Arai W."/>
            <person name="Tsubouchi T."/>
            <person name="Morono Y."/>
            <person name="Uchiyama I."/>
            <person name="Ito T."/>
            <person name="Fujiyama A."/>
            <person name="Inagaki F."/>
            <person name="Takami H."/>
        </authorList>
    </citation>
    <scope>NUCLEOTIDE SEQUENCE</scope>
    <source>
        <strain evidence="1">Expedition CK06-06</strain>
    </source>
</reference>
<gene>
    <name evidence="1" type="ORF">S03H2_70352</name>
</gene>